<name>A0A974C3G4_XENLA</name>
<reference evidence="2" key="1">
    <citation type="journal article" date="2016" name="Nature">
        <title>Genome evolution in the allotetraploid frog Xenopus laevis.</title>
        <authorList>
            <person name="Session A.M."/>
            <person name="Uno Y."/>
            <person name="Kwon T."/>
            <person name="Chapman J.A."/>
            <person name="Toyoda A."/>
            <person name="Takahashi S."/>
            <person name="Fukui A."/>
            <person name="Hikosaka A."/>
            <person name="Suzuki A."/>
            <person name="Kondo M."/>
            <person name="van Heeringen S.J."/>
            <person name="Quigley I."/>
            <person name="Heinz S."/>
            <person name="Ogino H."/>
            <person name="Ochi H."/>
            <person name="Hellsten U."/>
            <person name="Lyons J.B."/>
            <person name="Simakov O."/>
            <person name="Putnam N."/>
            <person name="Stites J."/>
            <person name="Kuroki Y."/>
            <person name="Tanaka T."/>
            <person name="Michiue T."/>
            <person name="Watanabe M."/>
            <person name="Bogdanovic O."/>
            <person name="Lister R."/>
            <person name="Georgiou G."/>
            <person name="Paranjpe S.S."/>
            <person name="van Kruijsbergen I."/>
            <person name="Shu S."/>
            <person name="Carlson J."/>
            <person name="Kinoshita T."/>
            <person name="Ohta Y."/>
            <person name="Mawaribuchi S."/>
            <person name="Jenkins J."/>
            <person name="Grimwood J."/>
            <person name="Schmutz J."/>
            <person name="Mitros T."/>
            <person name="Mozaffari S.V."/>
            <person name="Suzuki Y."/>
            <person name="Haramoto Y."/>
            <person name="Yamamoto T.S."/>
            <person name="Takagi C."/>
            <person name="Heald R."/>
            <person name="Miller K."/>
            <person name="Haudenschild C."/>
            <person name="Kitzman J."/>
            <person name="Nakayama T."/>
            <person name="Izutsu Y."/>
            <person name="Robert J."/>
            <person name="Fortriede J."/>
            <person name="Burns K."/>
            <person name="Lotay V."/>
            <person name="Karimi K."/>
            <person name="Yasuoka Y."/>
            <person name="Dichmann D.S."/>
            <person name="Flajnik M.F."/>
            <person name="Houston D.W."/>
            <person name="Shendure J."/>
            <person name="DuPasquier L."/>
            <person name="Vize P.D."/>
            <person name="Zorn A.M."/>
            <person name="Ito M."/>
            <person name="Marcotte E.M."/>
            <person name="Wallingford J.B."/>
            <person name="Ito Y."/>
            <person name="Asashima M."/>
            <person name="Ueno N."/>
            <person name="Matsuda Y."/>
            <person name="Veenstra G.J."/>
            <person name="Fujiyama A."/>
            <person name="Harland R.M."/>
            <person name="Taira M."/>
            <person name="Rokhsar D.S."/>
        </authorList>
    </citation>
    <scope>NUCLEOTIDE SEQUENCE [LARGE SCALE GENOMIC DNA]</scope>
    <source>
        <strain evidence="2">J</strain>
    </source>
</reference>
<organism evidence="1 2">
    <name type="scientific">Xenopus laevis</name>
    <name type="common">African clawed frog</name>
    <dbReference type="NCBI Taxonomy" id="8355"/>
    <lineage>
        <taxon>Eukaryota</taxon>
        <taxon>Metazoa</taxon>
        <taxon>Chordata</taxon>
        <taxon>Craniata</taxon>
        <taxon>Vertebrata</taxon>
        <taxon>Euteleostomi</taxon>
        <taxon>Amphibia</taxon>
        <taxon>Batrachia</taxon>
        <taxon>Anura</taxon>
        <taxon>Pipoidea</taxon>
        <taxon>Pipidae</taxon>
        <taxon>Xenopodinae</taxon>
        <taxon>Xenopus</taxon>
        <taxon>Xenopus</taxon>
    </lineage>
</organism>
<sequence>MCTPLLFLERCNLVEAYVADYRELQCRLVQMLDCWSSSNFNARKVSR</sequence>
<dbReference type="AlphaFoldDB" id="A0A974C3G4"/>
<protein>
    <submittedName>
        <fullName evidence="1">Uncharacterized protein</fullName>
    </submittedName>
</protein>
<dbReference type="Proteomes" id="UP000694892">
    <property type="component" value="Chromosome 8S"/>
</dbReference>
<accession>A0A974C3G4</accession>
<proteinExistence type="predicted"/>
<evidence type="ECO:0000313" key="1">
    <source>
        <dbReference type="EMBL" id="OCT65220.1"/>
    </source>
</evidence>
<evidence type="ECO:0000313" key="2">
    <source>
        <dbReference type="Proteomes" id="UP000694892"/>
    </source>
</evidence>
<gene>
    <name evidence="1" type="ORF">XELAEV_18041459mg</name>
</gene>
<dbReference type="EMBL" id="CM004481">
    <property type="protein sequence ID" value="OCT65220.1"/>
    <property type="molecule type" value="Genomic_DNA"/>
</dbReference>